<protein>
    <recommendedName>
        <fullName evidence="4">YfkD-like protein</fullName>
    </recommendedName>
</protein>
<dbReference type="STRING" id="284581.AMD01_19175"/>
<reference evidence="3" key="1">
    <citation type="submission" date="2015-08" db="EMBL/GenBank/DDBJ databases">
        <title>Fjat-14210 dsm16467.</title>
        <authorList>
            <person name="Liu B."/>
            <person name="Wang J."/>
            <person name="Zhu Y."/>
            <person name="Liu G."/>
            <person name="Chen Q."/>
            <person name="Chen Z."/>
            <person name="Lan J."/>
            <person name="Che J."/>
            <person name="Ge C."/>
            <person name="Shi H."/>
            <person name="Pan Z."/>
            <person name="Liu X."/>
        </authorList>
    </citation>
    <scope>NUCLEOTIDE SEQUENCE [LARGE SCALE GENOMIC DNA]</scope>
    <source>
        <strain evidence="3">DSM 16467</strain>
    </source>
</reference>
<gene>
    <name evidence="2" type="ORF">AMD01_19175</name>
</gene>
<organism evidence="2 3">
    <name type="scientific">Priestia koreensis</name>
    <dbReference type="NCBI Taxonomy" id="284581"/>
    <lineage>
        <taxon>Bacteria</taxon>
        <taxon>Bacillati</taxon>
        <taxon>Bacillota</taxon>
        <taxon>Bacilli</taxon>
        <taxon>Bacillales</taxon>
        <taxon>Bacillaceae</taxon>
        <taxon>Priestia</taxon>
    </lineage>
</organism>
<comment type="caution">
    <text evidence="2">The sequence shown here is derived from an EMBL/GenBank/DDBJ whole genome shotgun (WGS) entry which is preliminary data.</text>
</comment>
<evidence type="ECO:0000256" key="1">
    <source>
        <dbReference type="SAM" id="SignalP"/>
    </source>
</evidence>
<evidence type="ECO:0008006" key="4">
    <source>
        <dbReference type="Google" id="ProtNLM"/>
    </source>
</evidence>
<feature type="chain" id="PRO_5005602852" description="YfkD-like protein" evidence="1">
    <location>
        <begin position="25"/>
        <end position="271"/>
    </location>
</feature>
<dbReference type="AlphaFoldDB" id="A0A0M0KQJ0"/>
<evidence type="ECO:0000313" key="3">
    <source>
        <dbReference type="Proteomes" id="UP000037558"/>
    </source>
</evidence>
<dbReference type="Proteomes" id="UP000037558">
    <property type="component" value="Unassembled WGS sequence"/>
</dbReference>
<keyword evidence="3" id="KW-1185">Reference proteome</keyword>
<keyword evidence="1" id="KW-0732">Signal</keyword>
<proteinExistence type="predicted"/>
<accession>A0A0M0KQJ0</accession>
<evidence type="ECO:0000313" key="2">
    <source>
        <dbReference type="EMBL" id="KOO41074.1"/>
    </source>
</evidence>
<dbReference type="RefSeq" id="WP_053403057.1">
    <property type="nucleotide sequence ID" value="NZ_LILC01000030.1"/>
</dbReference>
<sequence length="271" mass="30168">MRKVSALLVVFLFFTSSIVPISHAQGTNKKSTEVGTVRVPSSVLNISKENTYPNSSQDMPYLQPSDLAKELLGTSKVKIENPNLIRMLNESAVSKNPLAIGFRATIYLGEWPLNYESMETNVNWEYKKVNMNFFDNRAGKLPYRVRYVQDAQKQVKGGLTARIPNSDDVQKMMILKAAEKTKLPLAFSTIVGVGTKKENGYNVPAKRVGYLNSYTPAVSERGKVTYGEVFLLLHGSKRTIAVKNVTSQGIGAWIPVQDHLSLSFSVHNQPR</sequence>
<feature type="signal peptide" evidence="1">
    <location>
        <begin position="1"/>
        <end position="24"/>
    </location>
</feature>
<dbReference type="Pfam" id="PF14167">
    <property type="entry name" value="YfkD"/>
    <property type="match status" value="1"/>
</dbReference>
<dbReference type="OrthoDB" id="2690238at2"/>
<name>A0A0M0KQJ0_9BACI</name>
<dbReference type="EMBL" id="LILC01000030">
    <property type="protein sequence ID" value="KOO41074.1"/>
    <property type="molecule type" value="Genomic_DNA"/>
</dbReference>
<dbReference type="PATRIC" id="fig|284581.3.peg.4215"/>
<dbReference type="InterPro" id="IPR025548">
    <property type="entry name" value="YfkD"/>
</dbReference>